<evidence type="ECO:0008006" key="3">
    <source>
        <dbReference type="Google" id="ProtNLM"/>
    </source>
</evidence>
<proteinExistence type="predicted"/>
<dbReference type="PANTHER" id="PTHR33803">
    <property type="entry name" value="IS1478 TRANSPOSASE"/>
    <property type="match status" value="1"/>
</dbReference>
<keyword evidence="2" id="KW-1185">Reference proteome</keyword>
<sequence>MTKLGFVITMVELMQSRRCLLMQGAQGDALHVLGCAAGYDLRWLIGWIAFLHAWIRAMGWASLEHRSPITDHRSPITADDWCLKGSFSETT</sequence>
<name>A0ABY1RNJ8_9XANT</name>
<dbReference type="Proteomes" id="UP000195877">
    <property type="component" value="Chromosome 1"/>
</dbReference>
<dbReference type="EMBL" id="LT853882">
    <property type="protein sequence ID" value="SMQ98856.1"/>
    <property type="molecule type" value="Genomic_DNA"/>
</dbReference>
<protein>
    <recommendedName>
        <fullName evidence="3">IS1478 transposase</fullName>
    </recommendedName>
</protein>
<evidence type="ECO:0000313" key="2">
    <source>
        <dbReference type="Proteomes" id="UP000195877"/>
    </source>
</evidence>
<gene>
    <name evidence="1" type="ORF">PD885_01608</name>
</gene>
<accession>A0ABY1RNJ8</accession>
<reference evidence="1 2" key="1">
    <citation type="submission" date="2017-05" db="EMBL/GenBank/DDBJ databases">
        <authorList>
            <person name="Blom J."/>
        </authorList>
    </citation>
    <scope>NUCLEOTIDE SEQUENCE [LARGE SCALE GENOMIC DNA]</scope>
    <source>
        <strain evidence="1">PD885</strain>
    </source>
</reference>
<evidence type="ECO:0000313" key="1">
    <source>
        <dbReference type="EMBL" id="SMQ98856.1"/>
    </source>
</evidence>
<dbReference type="PANTHER" id="PTHR33803:SF3">
    <property type="entry name" value="BLL1974 PROTEIN"/>
    <property type="match status" value="1"/>
</dbReference>
<organism evidence="1 2">
    <name type="scientific">Xanthomonas fragariae</name>
    <dbReference type="NCBI Taxonomy" id="48664"/>
    <lineage>
        <taxon>Bacteria</taxon>
        <taxon>Pseudomonadati</taxon>
        <taxon>Pseudomonadota</taxon>
        <taxon>Gammaproteobacteria</taxon>
        <taxon>Lysobacterales</taxon>
        <taxon>Lysobacteraceae</taxon>
        <taxon>Xanthomonas</taxon>
    </lineage>
</organism>